<dbReference type="EMBL" id="BAABUK010000011">
    <property type="protein sequence ID" value="GAA5811806.1"/>
    <property type="molecule type" value="Genomic_DNA"/>
</dbReference>
<protein>
    <recommendedName>
        <fullName evidence="2">AD domain-containing protein</fullName>
    </recommendedName>
</protein>
<feature type="compositionally biased region" description="Polar residues" evidence="1">
    <location>
        <begin position="8"/>
        <end position="17"/>
    </location>
</feature>
<comment type="caution">
    <text evidence="3">The sequence shown here is derived from an EMBL/GenBank/DDBJ whole genome shotgun (WGS) entry which is preliminary data.</text>
</comment>
<keyword evidence="4" id="KW-1185">Reference proteome</keyword>
<dbReference type="InterPro" id="IPR047574">
    <property type="entry name" value="AD"/>
</dbReference>
<feature type="region of interest" description="Disordered" evidence="1">
    <location>
        <begin position="1"/>
        <end position="22"/>
    </location>
</feature>
<gene>
    <name evidence="3" type="ORF">MFLAVUS_005251</name>
</gene>
<evidence type="ECO:0000313" key="4">
    <source>
        <dbReference type="Proteomes" id="UP001473302"/>
    </source>
</evidence>
<proteinExistence type="predicted"/>
<dbReference type="PROSITE" id="PS52001">
    <property type="entry name" value="AD"/>
    <property type="match status" value="1"/>
</dbReference>
<accession>A0ABP9YY87</accession>
<evidence type="ECO:0000259" key="2">
    <source>
        <dbReference type="PROSITE" id="PS52001"/>
    </source>
</evidence>
<evidence type="ECO:0000313" key="3">
    <source>
        <dbReference type="EMBL" id="GAA5811806.1"/>
    </source>
</evidence>
<dbReference type="InterPro" id="IPR019181">
    <property type="entry name" value="LSM12_ABD"/>
</dbReference>
<dbReference type="PANTHER" id="PTHR13542">
    <property type="entry name" value="LSM12 HOMOLOG"/>
    <property type="match status" value="1"/>
</dbReference>
<name>A0ABP9YY87_9FUNG</name>
<reference evidence="3 4" key="1">
    <citation type="submission" date="2024-04" db="EMBL/GenBank/DDBJ databases">
        <title>genome sequences of Mucor flavus KT1a and Helicostylum pulchrum KT1b strains isolated from the surface of a dry-aged beef.</title>
        <authorList>
            <person name="Toyotome T."/>
            <person name="Hosono M."/>
            <person name="Torimaru M."/>
            <person name="Fukuda K."/>
            <person name="Mikami N."/>
        </authorList>
    </citation>
    <scope>NUCLEOTIDE SEQUENCE [LARGE SCALE GENOMIC DNA]</scope>
    <source>
        <strain evidence="3 4">KT1a</strain>
    </source>
</reference>
<evidence type="ECO:0000256" key="1">
    <source>
        <dbReference type="SAM" id="MobiDB-lite"/>
    </source>
</evidence>
<dbReference type="Pfam" id="PF09793">
    <property type="entry name" value="AD"/>
    <property type="match status" value="1"/>
</dbReference>
<dbReference type="SMART" id="SM00995">
    <property type="entry name" value="AD"/>
    <property type="match status" value="1"/>
</dbReference>
<dbReference type="Proteomes" id="UP001473302">
    <property type="component" value="Unassembled WGS sequence"/>
</dbReference>
<organism evidence="3 4">
    <name type="scientific">Mucor flavus</name>
    <dbReference type="NCBI Taxonomy" id="439312"/>
    <lineage>
        <taxon>Eukaryota</taxon>
        <taxon>Fungi</taxon>
        <taxon>Fungi incertae sedis</taxon>
        <taxon>Mucoromycota</taxon>
        <taxon>Mucoromycotina</taxon>
        <taxon>Mucoromycetes</taxon>
        <taxon>Mucorales</taxon>
        <taxon>Mucorineae</taxon>
        <taxon>Mucoraceae</taxon>
        <taxon>Mucor</taxon>
    </lineage>
</organism>
<feature type="domain" description="AD" evidence="2">
    <location>
        <begin position="73"/>
        <end position="168"/>
    </location>
</feature>
<dbReference type="InterPro" id="IPR039683">
    <property type="entry name" value="Lsm12-like"/>
</dbReference>
<sequence>MDEIGRQKTGSRQQSPSGDRKSLDSYIGKLIKVKTASNEEVEGLIYAFDKITNCLDHIVSIGGESKKDYLKVGPVPVEQLKSREVDALKGFGNEVSKMGVGVTKEGQDIFNALSKTLPCRWSKDTIVVMDEVLITPPYSVDNCKANSSSGASLARVKKVLEGERKRLQK</sequence>